<dbReference type="PANTHER" id="PTHR43881:SF1">
    <property type="entry name" value="GAMMA-GLUTAMYLTRANSPEPTIDASE (AFU_ORTHOLOGUE AFUA_4G13580)"/>
    <property type="match status" value="1"/>
</dbReference>
<protein>
    <submittedName>
        <fullName evidence="1">Gamma-glutamyltranspeptidase/glutathione hydrolase</fullName>
    </submittedName>
</protein>
<comment type="caution">
    <text evidence="1">The sequence shown here is derived from an EMBL/GenBank/DDBJ whole genome shotgun (WGS) entry which is preliminary data.</text>
</comment>
<keyword evidence="2" id="KW-1185">Reference proteome</keyword>
<dbReference type="SUPFAM" id="SSF56235">
    <property type="entry name" value="N-terminal nucleophile aminohydrolases (Ntn hydrolases)"/>
    <property type="match status" value="1"/>
</dbReference>
<dbReference type="EMBL" id="VFRA01000001">
    <property type="protein sequence ID" value="TQO20962.1"/>
    <property type="molecule type" value="Genomic_DNA"/>
</dbReference>
<dbReference type="Gene3D" id="3.60.20.40">
    <property type="match status" value="1"/>
</dbReference>
<dbReference type="PRINTS" id="PR01210">
    <property type="entry name" value="GGTRANSPTASE"/>
</dbReference>
<gene>
    <name evidence="1" type="ORF">FB472_2622</name>
</gene>
<evidence type="ECO:0000313" key="1">
    <source>
        <dbReference type="EMBL" id="TQO20962.1"/>
    </source>
</evidence>
<keyword evidence="1" id="KW-0378">Hydrolase</keyword>
<evidence type="ECO:0000313" key="2">
    <source>
        <dbReference type="Proteomes" id="UP000316560"/>
    </source>
</evidence>
<proteinExistence type="predicted"/>
<reference evidence="1 2" key="1">
    <citation type="submission" date="2019-06" db="EMBL/GenBank/DDBJ databases">
        <title>Sequencing the genomes of 1000 actinobacteria strains.</title>
        <authorList>
            <person name="Klenk H.-P."/>
        </authorList>
    </citation>
    <scope>NUCLEOTIDE SEQUENCE [LARGE SCALE GENOMIC DNA]</scope>
    <source>
        <strain evidence="1 2">DSM 21947</strain>
    </source>
</reference>
<dbReference type="InterPro" id="IPR029055">
    <property type="entry name" value="Ntn_hydrolases_N"/>
</dbReference>
<dbReference type="GO" id="GO:0016787">
    <property type="term" value="F:hydrolase activity"/>
    <property type="evidence" value="ECO:0007669"/>
    <property type="project" value="UniProtKB-KW"/>
</dbReference>
<organism evidence="1 2">
    <name type="scientific">Rhodoglobus vestalii</name>
    <dbReference type="NCBI Taxonomy" id="193384"/>
    <lineage>
        <taxon>Bacteria</taxon>
        <taxon>Bacillati</taxon>
        <taxon>Actinomycetota</taxon>
        <taxon>Actinomycetes</taxon>
        <taxon>Micrococcales</taxon>
        <taxon>Microbacteriaceae</taxon>
        <taxon>Rhodoglobus</taxon>
    </lineage>
</organism>
<dbReference type="Proteomes" id="UP000316560">
    <property type="component" value="Unassembled WGS sequence"/>
</dbReference>
<dbReference type="Pfam" id="PF01019">
    <property type="entry name" value="G_glu_transpept"/>
    <property type="match status" value="1"/>
</dbReference>
<dbReference type="InterPro" id="IPR043137">
    <property type="entry name" value="GGT_ssub_C"/>
</dbReference>
<dbReference type="AlphaFoldDB" id="A0A8H2PVK9"/>
<name>A0A8H2PVK9_9MICO</name>
<dbReference type="PANTHER" id="PTHR43881">
    <property type="entry name" value="GAMMA-GLUTAMYLTRANSPEPTIDASE (AFU_ORTHOLOGUE AFUA_4G13580)"/>
    <property type="match status" value="1"/>
</dbReference>
<sequence length="506" mass="52805">MSALGAISSSHYSATEAGAAALRAGGNAIDAALAAAATLCVVYPHNVALGGDLVALVKDPAGKVHFLNATGTAPSAVDADELRATHGQKLPLRGIDTITMPGGVRGWEALHELGANLTWTDHLQAATSFAADGVPVSRSLRAAITAEAEHLLADPGASNVFAPSGRLLAEGDTLRQPALANTLRRLAEHGANEFYLGETGTKWIDALRHRGSRLSAADAAHYRPQFDDPIESSFGKFRILTSPPNTSGFILSRAMNRVEERIDAPLVAGAADLVEEFNRGNVVRSLFLGDPVFGAKSAAELVGLDYGGDVARSLSPTGDTVGLSAASVDGWAVSLINSLFYSFGASILDPETGVLFQNRGTSFSLDPASPNVIAAGKRPSHTLMPVLVFEENELIYVPSTMGGAGQPQIHAQLLLRMFGGASPAEAINAPRFVVKEPEGPQIRVIVEADFESIAVEAMVARGYAVEVVPPHTELLGHSNMIELIGGGYRAASDPRADGSALIVSTD</sequence>
<dbReference type="InterPro" id="IPR052896">
    <property type="entry name" value="GGT-like_enzyme"/>
</dbReference>
<accession>A0A8H2PVK9</accession>
<dbReference type="RefSeq" id="WP_141991189.1">
    <property type="nucleotide sequence ID" value="NZ_VFRA01000001.1"/>
</dbReference>
<dbReference type="OrthoDB" id="9781342at2"/>